<accession>A0A5J4TGW0</accession>
<protein>
    <submittedName>
        <fullName evidence="1">Uncharacterized protein</fullName>
    </submittedName>
</protein>
<feature type="non-terminal residue" evidence="1">
    <location>
        <position position="1"/>
    </location>
</feature>
<organism evidence="1 2">
    <name type="scientific">Streblomastix strix</name>
    <dbReference type="NCBI Taxonomy" id="222440"/>
    <lineage>
        <taxon>Eukaryota</taxon>
        <taxon>Metamonada</taxon>
        <taxon>Preaxostyla</taxon>
        <taxon>Oxymonadida</taxon>
        <taxon>Streblomastigidae</taxon>
        <taxon>Streblomastix</taxon>
    </lineage>
</organism>
<evidence type="ECO:0000313" key="1">
    <source>
        <dbReference type="EMBL" id="KAA6356960.1"/>
    </source>
</evidence>
<dbReference type="AlphaFoldDB" id="A0A5J4TGW0"/>
<proteinExistence type="predicted"/>
<dbReference type="EMBL" id="SNRW01032146">
    <property type="protein sequence ID" value="KAA6356960.1"/>
    <property type="molecule type" value="Genomic_DNA"/>
</dbReference>
<dbReference type="Proteomes" id="UP000324800">
    <property type="component" value="Unassembled WGS sequence"/>
</dbReference>
<reference evidence="1 2" key="1">
    <citation type="submission" date="2019-03" db="EMBL/GenBank/DDBJ databases">
        <title>Single cell metagenomics reveals metabolic interactions within the superorganism composed of flagellate Streblomastix strix and complex community of Bacteroidetes bacteria on its surface.</title>
        <authorList>
            <person name="Treitli S.C."/>
            <person name="Kolisko M."/>
            <person name="Husnik F."/>
            <person name="Keeling P."/>
            <person name="Hampl V."/>
        </authorList>
    </citation>
    <scope>NUCLEOTIDE SEQUENCE [LARGE SCALE GENOMIC DNA]</scope>
    <source>
        <strain evidence="1">ST1C</strain>
    </source>
</reference>
<sequence>VCILTKQSKKRERYDVRRTEDPSVCPTETFFVWPTRYRQHFQPSLTNFIHLFWTEKWVYADQKCISTRRERLVQTIVVQSAIANSLRHASSTELAAQGFDGRTINVFTHHTRDSKMNQNFYIFALCSEYDSIASAFISNHGEKQSTQIVSKQRGGA</sequence>
<name>A0A5J4TGW0_9EUKA</name>
<evidence type="ECO:0000313" key="2">
    <source>
        <dbReference type="Proteomes" id="UP000324800"/>
    </source>
</evidence>
<gene>
    <name evidence="1" type="ORF">EZS28_047514</name>
</gene>
<comment type="caution">
    <text evidence="1">The sequence shown here is derived from an EMBL/GenBank/DDBJ whole genome shotgun (WGS) entry which is preliminary data.</text>
</comment>